<name>A0A935CBB5_9BACT</name>
<keyword evidence="2" id="KW-1185">Reference proteome</keyword>
<dbReference type="AlphaFoldDB" id="A0A935CBB5"/>
<protein>
    <submittedName>
        <fullName evidence="1">Uncharacterized protein</fullName>
    </submittedName>
</protein>
<organism evidence="1 2">
    <name type="scientific">Marivirga aurantiaca</name>
    <dbReference type="NCBI Taxonomy" id="2802615"/>
    <lineage>
        <taxon>Bacteria</taxon>
        <taxon>Pseudomonadati</taxon>
        <taxon>Bacteroidota</taxon>
        <taxon>Cytophagia</taxon>
        <taxon>Cytophagales</taxon>
        <taxon>Marivirgaceae</taxon>
        <taxon>Marivirga</taxon>
    </lineage>
</organism>
<evidence type="ECO:0000313" key="1">
    <source>
        <dbReference type="EMBL" id="MBK6266994.1"/>
    </source>
</evidence>
<comment type="caution">
    <text evidence="1">The sequence shown here is derived from an EMBL/GenBank/DDBJ whole genome shotgun (WGS) entry which is preliminary data.</text>
</comment>
<dbReference type="RefSeq" id="WP_201432680.1">
    <property type="nucleotide sequence ID" value="NZ_JAEQBW010000013.1"/>
</dbReference>
<reference evidence="1" key="1">
    <citation type="submission" date="2021-01" db="EMBL/GenBank/DDBJ databases">
        <title>Marivirga aurantiaca sp. nov., isolated from intertidal surface sediments.</title>
        <authorList>
            <person name="Zhang M."/>
        </authorList>
    </citation>
    <scope>NUCLEOTIDE SEQUENCE</scope>
    <source>
        <strain evidence="1">S37H4</strain>
    </source>
</reference>
<dbReference type="EMBL" id="JAEQBW010000013">
    <property type="protein sequence ID" value="MBK6266994.1"/>
    <property type="molecule type" value="Genomic_DNA"/>
</dbReference>
<gene>
    <name evidence="1" type="ORF">JKA74_18260</name>
</gene>
<dbReference type="Proteomes" id="UP000611723">
    <property type="component" value="Unassembled WGS sequence"/>
</dbReference>
<sequence length="122" mass="14041">MKKHVTYHPLLSTRLIKCLSTVLLIYFSSTILFNSFPSLIQESASTTHEYCDLPSSETEPLGDSESQKEEVKENCKEFIPHKKVSYAIFLEEKGRYYTSKTFLFKGRVSELLTPPPQMPFLV</sequence>
<proteinExistence type="predicted"/>
<accession>A0A935CBB5</accession>
<evidence type="ECO:0000313" key="2">
    <source>
        <dbReference type="Proteomes" id="UP000611723"/>
    </source>
</evidence>